<dbReference type="PROSITE" id="PS50106">
    <property type="entry name" value="PDZ"/>
    <property type="match status" value="1"/>
</dbReference>
<dbReference type="GO" id="GO:0005886">
    <property type="term" value="C:plasma membrane"/>
    <property type="evidence" value="ECO:0007669"/>
    <property type="project" value="TreeGrafter"/>
</dbReference>
<feature type="domain" description="PDZ" evidence="3">
    <location>
        <begin position="225"/>
        <end position="302"/>
    </location>
</feature>
<organism evidence="4 5">
    <name type="scientific">Dimorphilus gyrociliatus</name>
    <dbReference type="NCBI Taxonomy" id="2664684"/>
    <lineage>
        <taxon>Eukaryota</taxon>
        <taxon>Metazoa</taxon>
        <taxon>Spiralia</taxon>
        <taxon>Lophotrochozoa</taxon>
        <taxon>Annelida</taxon>
        <taxon>Polychaeta</taxon>
        <taxon>Polychaeta incertae sedis</taxon>
        <taxon>Dinophilidae</taxon>
        <taxon>Dimorphilus</taxon>
    </lineage>
</organism>
<reference evidence="4 5" key="1">
    <citation type="submission" date="2020-08" db="EMBL/GenBank/DDBJ databases">
        <authorList>
            <person name="Hejnol A."/>
        </authorList>
    </citation>
    <scope>NUCLEOTIDE SEQUENCE [LARGE SCALE GENOMIC DNA]</scope>
</reference>
<keyword evidence="5" id="KW-1185">Reference proteome</keyword>
<dbReference type="GO" id="GO:0005634">
    <property type="term" value="C:nucleus"/>
    <property type="evidence" value="ECO:0007669"/>
    <property type="project" value="TreeGrafter"/>
</dbReference>
<name>A0A7I8VH43_9ANNE</name>
<proteinExistence type="predicted"/>
<evidence type="ECO:0000256" key="1">
    <source>
        <dbReference type="SAM" id="MobiDB-lite"/>
    </source>
</evidence>
<dbReference type="Gene3D" id="2.60.40.150">
    <property type="entry name" value="C2 domain"/>
    <property type="match status" value="1"/>
</dbReference>
<dbReference type="Pfam" id="PF00168">
    <property type="entry name" value="C2"/>
    <property type="match status" value="1"/>
</dbReference>
<evidence type="ECO:0000313" key="5">
    <source>
        <dbReference type="Proteomes" id="UP000549394"/>
    </source>
</evidence>
<evidence type="ECO:0000259" key="2">
    <source>
        <dbReference type="PROSITE" id="PS50004"/>
    </source>
</evidence>
<dbReference type="InterPro" id="IPR000008">
    <property type="entry name" value="C2_dom"/>
</dbReference>
<dbReference type="PROSITE" id="PS50004">
    <property type="entry name" value="C2"/>
    <property type="match status" value="1"/>
</dbReference>
<dbReference type="Gene3D" id="2.30.42.10">
    <property type="match status" value="1"/>
</dbReference>
<dbReference type="InterPro" id="IPR036034">
    <property type="entry name" value="PDZ_sf"/>
</dbReference>
<comment type="caution">
    <text evidence="4">The sequence shown here is derived from an EMBL/GenBank/DDBJ whole genome shotgun (WGS) entry which is preliminary data.</text>
</comment>
<dbReference type="InterPro" id="IPR035892">
    <property type="entry name" value="C2_domain_sf"/>
</dbReference>
<dbReference type="InterPro" id="IPR041489">
    <property type="entry name" value="PDZ_6"/>
</dbReference>
<evidence type="ECO:0000313" key="4">
    <source>
        <dbReference type="EMBL" id="CAD5115497.1"/>
    </source>
</evidence>
<sequence>MLCSNQLSHSQDSLVPKRKRKKENVSGENLEDEMAKRRLISPLRNLSLSPISRTERKVSTGTFRRQGQLQLNIQVQHGRLTIHIISALDLHSRNDTRTRCSSYVKLCLAPDQDKQTRCRTEVIYNSNNPTWDEKFSFDLYEEDVRKRLFIAVWNKDEMGCIPELLGCMSFGMERLTSTKAATSGWYHLLSEQVGKRKHLQAKMNKRPPPVLPKINQGLQFAETHTFTIKHGGKGYGFSVAGYCPVYISKIEKGSPAHLAGLQDEDLIVRVNSVNVSRSSAQSIAKIIRANKGYIHLEVQRPPPQDNNAHGLSSTVLEAKDDFYIDHPPPYTEAKENYHHYATWNRRTNAAYHRPSSFECLDEFPEDNLYDIPYWKGAKDDSFLDVQRKRDARIQAMRNFRDDASAVKTPKKPTCGFSSLARKKKSHR</sequence>
<dbReference type="SMART" id="SM00228">
    <property type="entry name" value="PDZ"/>
    <property type="match status" value="1"/>
</dbReference>
<protein>
    <submittedName>
        <fullName evidence="4">DgyrCDS4467</fullName>
    </submittedName>
</protein>
<dbReference type="SUPFAM" id="SSF49562">
    <property type="entry name" value="C2 domain (Calcium/lipid-binding domain, CaLB)"/>
    <property type="match status" value="1"/>
</dbReference>
<feature type="region of interest" description="Disordered" evidence="1">
    <location>
        <begin position="402"/>
        <end position="427"/>
    </location>
</feature>
<dbReference type="AlphaFoldDB" id="A0A7I8VH43"/>
<dbReference type="PANTHER" id="PTHR46848:SF1">
    <property type="entry name" value="REGULATOR OF G-PROTEIN SIGNALING 3"/>
    <property type="match status" value="1"/>
</dbReference>
<dbReference type="Pfam" id="PF17820">
    <property type="entry name" value="PDZ_6"/>
    <property type="match status" value="1"/>
</dbReference>
<feature type="region of interest" description="Disordered" evidence="1">
    <location>
        <begin position="1"/>
        <end position="31"/>
    </location>
</feature>
<dbReference type="InterPro" id="IPR001478">
    <property type="entry name" value="PDZ"/>
</dbReference>
<dbReference type="OrthoDB" id="2272012at2759"/>
<feature type="domain" description="C2" evidence="2">
    <location>
        <begin position="65"/>
        <end position="186"/>
    </location>
</feature>
<feature type="compositionally biased region" description="Polar residues" evidence="1">
    <location>
        <begin position="1"/>
        <end position="13"/>
    </location>
</feature>
<accession>A0A7I8VH43</accession>
<dbReference type="SMART" id="SM00239">
    <property type="entry name" value="C2"/>
    <property type="match status" value="1"/>
</dbReference>
<gene>
    <name evidence="4" type="ORF">DGYR_LOCUS4234</name>
</gene>
<dbReference type="SUPFAM" id="SSF50156">
    <property type="entry name" value="PDZ domain-like"/>
    <property type="match status" value="1"/>
</dbReference>
<evidence type="ECO:0000259" key="3">
    <source>
        <dbReference type="PROSITE" id="PS50106"/>
    </source>
</evidence>
<dbReference type="PANTHER" id="PTHR46848">
    <property type="entry name" value="REGULATOR OF G-PROTEIN SIGNALING 3"/>
    <property type="match status" value="1"/>
</dbReference>
<dbReference type="EMBL" id="CAJFCJ010000006">
    <property type="protein sequence ID" value="CAD5115497.1"/>
    <property type="molecule type" value="Genomic_DNA"/>
</dbReference>
<dbReference type="Proteomes" id="UP000549394">
    <property type="component" value="Unassembled WGS sequence"/>
</dbReference>